<proteinExistence type="predicted"/>
<evidence type="ECO:0000313" key="3">
    <source>
        <dbReference type="Proteomes" id="UP000034072"/>
    </source>
</evidence>
<keyword evidence="1" id="KW-0812">Transmembrane</keyword>
<sequence length="108" mass="12659">MNLLVVVLLCVLVSSFYLNMGFGIRKFGSLVFRNWPSGAFFEEDMRYAWALMWPFAILFIAIIAIIYALVWIFAKLFEAMRSIALFRHVINFFGRAIGYLFLGKMWKK</sequence>
<dbReference type="AlphaFoldDB" id="A0A0G0T224"/>
<dbReference type="Proteomes" id="UP000034072">
    <property type="component" value="Unassembled WGS sequence"/>
</dbReference>
<feature type="transmembrane region" description="Helical" evidence="1">
    <location>
        <begin position="85"/>
        <end position="102"/>
    </location>
</feature>
<organism evidence="2 3">
    <name type="scientific">Candidatus Yanofskybacteria bacterium GW2011_GWE2_40_11</name>
    <dbReference type="NCBI Taxonomy" id="1619033"/>
    <lineage>
        <taxon>Bacteria</taxon>
        <taxon>Candidatus Yanofskyibacteriota</taxon>
    </lineage>
</organism>
<keyword evidence="1" id="KW-1133">Transmembrane helix</keyword>
<evidence type="ECO:0000313" key="2">
    <source>
        <dbReference type="EMBL" id="KKR41135.1"/>
    </source>
</evidence>
<evidence type="ECO:0000256" key="1">
    <source>
        <dbReference type="SAM" id="Phobius"/>
    </source>
</evidence>
<comment type="caution">
    <text evidence="2">The sequence shown here is derived from an EMBL/GenBank/DDBJ whole genome shotgun (WGS) entry which is preliminary data.</text>
</comment>
<dbReference type="EMBL" id="LBXZ01000001">
    <property type="protein sequence ID" value="KKR41135.1"/>
    <property type="molecule type" value="Genomic_DNA"/>
</dbReference>
<protein>
    <submittedName>
        <fullName evidence="2">Uncharacterized protein</fullName>
    </submittedName>
</protein>
<gene>
    <name evidence="2" type="ORF">UT75_C0001G0039</name>
</gene>
<feature type="transmembrane region" description="Helical" evidence="1">
    <location>
        <begin position="47"/>
        <end position="73"/>
    </location>
</feature>
<accession>A0A0G0T224</accession>
<name>A0A0G0T224_9BACT</name>
<keyword evidence="1" id="KW-0472">Membrane</keyword>
<reference evidence="2 3" key="1">
    <citation type="journal article" date="2015" name="Nature">
        <title>rRNA introns, odd ribosomes, and small enigmatic genomes across a large radiation of phyla.</title>
        <authorList>
            <person name="Brown C.T."/>
            <person name="Hug L.A."/>
            <person name="Thomas B.C."/>
            <person name="Sharon I."/>
            <person name="Castelle C.J."/>
            <person name="Singh A."/>
            <person name="Wilkins M.J."/>
            <person name="Williams K.H."/>
            <person name="Banfield J.F."/>
        </authorList>
    </citation>
    <scope>NUCLEOTIDE SEQUENCE [LARGE SCALE GENOMIC DNA]</scope>
</reference>